<sequence length="149" mass="17130">ALLDSGATGCFIDKSWALDRHLRLSKLVKPVPVLNLWCAVTCLGKVPLILSHDWLKKHNPNIDWMTGDVKLSRCPPKCKSLMDMYFAKLISDNESQETWIQALKNHESKGDVDKSTLEEAQKLVSHKYWDYLDVFSKSKSECMPLRKPW</sequence>
<organism evidence="1 2">
    <name type="scientific">Scleroderma citrinum Foug A</name>
    <dbReference type="NCBI Taxonomy" id="1036808"/>
    <lineage>
        <taxon>Eukaryota</taxon>
        <taxon>Fungi</taxon>
        <taxon>Dikarya</taxon>
        <taxon>Basidiomycota</taxon>
        <taxon>Agaricomycotina</taxon>
        <taxon>Agaricomycetes</taxon>
        <taxon>Agaricomycetidae</taxon>
        <taxon>Boletales</taxon>
        <taxon>Sclerodermatineae</taxon>
        <taxon>Sclerodermataceae</taxon>
        <taxon>Scleroderma</taxon>
    </lineage>
</organism>
<accession>A0A0C3AFN4</accession>
<reference evidence="2" key="2">
    <citation type="submission" date="2015-01" db="EMBL/GenBank/DDBJ databases">
        <title>Evolutionary Origins and Diversification of the Mycorrhizal Mutualists.</title>
        <authorList>
            <consortium name="DOE Joint Genome Institute"/>
            <consortium name="Mycorrhizal Genomics Consortium"/>
            <person name="Kohler A."/>
            <person name="Kuo A."/>
            <person name="Nagy L.G."/>
            <person name="Floudas D."/>
            <person name="Copeland A."/>
            <person name="Barry K.W."/>
            <person name="Cichocki N."/>
            <person name="Veneault-Fourrey C."/>
            <person name="LaButti K."/>
            <person name="Lindquist E.A."/>
            <person name="Lipzen A."/>
            <person name="Lundell T."/>
            <person name="Morin E."/>
            <person name="Murat C."/>
            <person name="Riley R."/>
            <person name="Ohm R."/>
            <person name="Sun H."/>
            <person name="Tunlid A."/>
            <person name="Henrissat B."/>
            <person name="Grigoriev I.V."/>
            <person name="Hibbett D.S."/>
            <person name="Martin F."/>
        </authorList>
    </citation>
    <scope>NUCLEOTIDE SEQUENCE [LARGE SCALE GENOMIC DNA]</scope>
    <source>
        <strain evidence="2">Foug A</strain>
    </source>
</reference>
<evidence type="ECO:0000313" key="2">
    <source>
        <dbReference type="Proteomes" id="UP000053989"/>
    </source>
</evidence>
<keyword evidence="2" id="KW-1185">Reference proteome</keyword>
<feature type="non-terminal residue" evidence="1">
    <location>
        <position position="149"/>
    </location>
</feature>
<reference evidence="1 2" key="1">
    <citation type="submission" date="2014-04" db="EMBL/GenBank/DDBJ databases">
        <authorList>
            <consortium name="DOE Joint Genome Institute"/>
            <person name="Kuo A."/>
            <person name="Kohler A."/>
            <person name="Nagy L.G."/>
            <person name="Floudas D."/>
            <person name="Copeland A."/>
            <person name="Barry K.W."/>
            <person name="Cichocki N."/>
            <person name="Veneault-Fourrey C."/>
            <person name="LaButti K."/>
            <person name="Lindquist E.A."/>
            <person name="Lipzen A."/>
            <person name="Lundell T."/>
            <person name="Morin E."/>
            <person name="Murat C."/>
            <person name="Sun H."/>
            <person name="Tunlid A."/>
            <person name="Henrissat B."/>
            <person name="Grigoriev I.V."/>
            <person name="Hibbett D.S."/>
            <person name="Martin F."/>
            <person name="Nordberg H.P."/>
            <person name="Cantor M.N."/>
            <person name="Hua S.X."/>
        </authorList>
    </citation>
    <scope>NUCLEOTIDE SEQUENCE [LARGE SCALE GENOMIC DNA]</scope>
    <source>
        <strain evidence="1 2">Foug A</strain>
    </source>
</reference>
<protein>
    <recommendedName>
        <fullName evidence="3">Peptidase A2 domain-containing protein</fullName>
    </recommendedName>
</protein>
<feature type="non-terminal residue" evidence="1">
    <location>
        <position position="1"/>
    </location>
</feature>
<dbReference type="InParanoid" id="A0A0C3AFN4"/>
<name>A0A0C3AFN4_9AGAM</name>
<dbReference type="STRING" id="1036808.A0A0C3AFN4"/>
<dbReference type="EMBL" id="KN822032">
    <property type="protein sequence ID" value="KIM63737.1"/>
    <property type="molecule type" value="Genomic_DNA"/>
</dbReference>
<dbReference type="OrthoDB" id="2691202at2759"/>
<evidence type="ECO:0008006" key="3">
    <source>
        <dbReference type="Google" id="ProtNLM"/>
    </source>
</evidence>
<dbReference type="Proteomes" id="UP000053989">
    <property type="component" value="Unassembled WGS sequence"/>
</dbReference>
<dbReference type="HOGENOM" id="CLU_000384_32_1_1"/>
<dbReference type="AlphaFoldDB" id="A0A0C3AFN4"/>
<proteinExistence type="predicted"/>
<evidence type="ECO:0000313" key="1">
    <source>
        <dbReference type="EMBL" id="KIM63737.1"/>
    </source>
</evidence>
<gene>
    <name evidence="1" type="ORF">SCLCIDRAFT_99147</name>
</gene>